<dbReference type="InterPro" id="IPR022298">
    <property type="entry name" value="Conjug_transposon_TraN"/>
</dbReference>
<dbReference type="AlphaFoldDB" id="A0A5M8QV26"/>
<sequence>MKYLFMLLAFTGLTAYGQGDTVYVNTEGTTYMVFDNDIEIFNFGNTQYTGVAESGNMLFLKATKPDAKATTLLVKSTGGKIFMGFIGFKNSPEKPFWDLRKVDKDEINDGLVEDVNILKYKGKNTLNIEKKMLALLGERKNEISNEANNNINLTLNNVANDKEASYFRFNLRNNSTVIYHIDFISLSYKDQRKAKKRNSVENQNTEVLPISKIVPESIQPLSSEELLFAVPLYSPGRKGFLEVIIREKKGVRAVIMNVKSKKIAKAKLL</sequence>
<evidence type="ECO:0000313" key="1">
    <source>
        <dbReference type="EMBL" id="KAA6437992.1"/>
    </source>
</evidence>
<name>A0A5M8QV26_9BACT</name>
<comment type="caution">
    <text evidence="1">The sequence shown here is derived from an EMBL/GenBank/DDBJ whole genome shotgun (WGS) entry which is preliminary data.</text>
</comment>
<accession>A0A5M8QV26</accession>
<keyword evidence="2" id="KW-1185">Reference proteome</keyword>
<dbReference type="Pfam" id="PF13595">
    <property type="entry name" value="DUF4138"/>
    <property type="match status" value="1"/>
</dbReference>
<protein>
    <submittedName>
        <fullName evidence="1">DUF4138 domain-containing protein</fullName>
    </submittedName>
</protein>
<dbReference type="EMBL" id="VBSN01000054">
    <property type="protein sequence ID" value="KAA6437992.1"/>
    <property type="molecule type" value="Genomic_DNA"/>
</dbReference>
<gene>
    <name evidence="1" type="ORF">FEM33_18985</name>
</gene>
<dbReference type="OrthoDB" id="940916at2"/>
<organism evidence="1 2">
    <name type="scientific">Dyadobacter flavalbus</name>
    <dbReference type="NCBI Taxonomy" id="2579942"/>
    <lineage>
        <taxon>Bacteria</taxon>
        <taxon>Pseudomonadati</taxon>
        <taxon>Bacteroidota</taxon>
        <taxon>Cytophagia</taxon>
        <taxon>Cytophagales</taxon>
        <taxon>Spirosomataceae</taxon>
        <taxon>Dyadobacter</taxon>
    </lineage>
</organism>
<evidence type="ECO:0000313" key="2">
    <source>
        <dbReference type="Proteomes" id="UP000323994"/>
    </source>
</evidence>
<dbReference type="Proteomes" id="UP000323994">
    <property type="component" value="Unassembled WGS sequence"/>
</dbReference>
<reference evidence="1 2" key="1">
    <citation type="submission" date="2019-05" db="EMBL/GenBank/DDBJ databases">
        <authorList>
            <person name="Qu J.-H."/>
        </authorList>
    </citation>
    <scope>NUCLEOTIDE SEQUENCE [LARGE SCALE GENOMIC DNA]</scope>
    <source>
        <strain evidence="1 2">NS28</strain>
    </source>
</reference>
<proteinExistence type="predicted"/>
<dbReference type="RefSeq" id="WP_139013577.1">
    <property type="nucleotide sequence ID" value="NZ_VBSN01000054.1"/>
</dbReference>